<organism evidence="5 6">
    <name type="scientific">Xylanimonas ulmi</name>
    <dbReference type="NCBI Taxonomy" id="228973"/>
    <lineage>
        <taxon>Bacteria</taxon>
        <taxon>Bacillati</taxon>
        <taxon>Actinomycetota</taxon>
        <taxon>Actinomycetes</taxon>
        <taxon>Micrococcales</taxon>
        <taxon>Promicromonosporaceae</taxon>
        <taxon>Xylanimonas</taxon>
    </lineage>
</organism>
<dbReference type="GO" id="GO:0003700">
    <property type="term" value="F:DNA-binding transcription factor activity"/>
    <property type="evidence" value="ECO:0007669"/>
    <property type="project" value="TreeGrafter"/>
</dbReference>
<proteinExistence type="predicted"/>
<name>A0A4Q7M346_9MICO</name>
<dbReference type="GO" id="GO:0000976">
    <property type="term" value="F:transcription cis-regulatory region binding"/>
    <property type="evidence" value="ECO:0007669"/>
    <property type="project" value="TreeGrafter"/>
</dbReference>
<keyword evidence="6" id="KW-1185">Reference proteome</keyword>
<dbReference type="Proteomes" id="UP000293852">
    <property type="component" value="Unassembled WGS sequence"/>
</dbReference>
<dbReference type="EMBL" id="SGWX01000001">
    <property type="protein sequence ID" value="RZS61052.1"/>
    <property type="molecule type" value="Genomic_DNA"/>
</dbReference>
<evidence type="ECO:0000256" key="3">
    <source>
        <dbReference type="ARBA" id="ARBA00023163"/>
    </source>
</evidence>
<keyword evidence="3" id="KW-0804">Transcription</keyword>
<dbReference type="PROSITE" id="PS00356">
    <property type="entry name" value="HTH_LACI_1"/>
    <property type="match status" value="1"/>
</dbReference>
<dbReference type="SUPFAM" id="SSF53822">
    <property type="entry name" value="Periplasmic binding protein-like I"/>
    <property type="match status" value="1"/>
</dbReference>
<dbReference type="InterPro" id="IPR000843">
    <property type="entry name" value="HTH_LacI"/>
</dbReference>
<keyword evidence="1" id="KW-0805">Transcription regulation</keyword>
<feature type="domain" description="HTH lacI-type" evidence="4">
    <location>
        <begin position="15"/>
        <end position="71"/>
    </location>
</feature>
<comment type="caution">
    <text evidence="5">The sequence shown here is derived from an EMBL/GenBank/DDBJ whole genome shotgun (WGS) entry which is preliminary data.</text>
</comment>
<keyword evidence="2" id="KW-0238">DNA-binding</keyword>
<dbReference type="PROSITE" id="PS50932">
    <property type="entry name" value="HTH_LACI_2"/>
    <property type="match status" value="1"/>
</dbReference>
<dbReference type="Gene3D" id="1.10.260.40">
    <property type="entry name" value="lambda repressor-like DNA-binding domains"/>
    <property type="match status" value="1"/>
</dbReference>
<gene>
    <name evidence="5" type="ORF">EV386_1333</name>
</gene>
<dbReference type="PRINTS" id="PR00036">
    <property type="entry name" value="HTHLACI"/>
</dbReference>
<evidence type="ECO:0000256" key="2">
    <source>
        <dbReference type="ARBA" id="ARBA00023125"/>
    </source>
</evidence>
<dbReference type="AlphaFoldDB" id="A0A4Q7M346"/>
<protein>
    <submittedName>
        <fullName evidence="5">LacI family transcriptional regulator</fullName>
    </submittedName>
</protein>
<evidence type="ECO:0000313" key="5">
    <source>
        <dbReference type="EMBL" id="RZS61052.1"/>
    </source>
</evidence>
<dbReference type="OrthoDB" id="3288692at2"/>
<evidence type="ECO:0000259" key="4">
    <source>
        <dbReference type="PROSITE" id="PS50932"/>
    </source>
</evidence>
<dbReference type="InterPro" id="IPR010982">
    <property type="entry name" value="Lambda_DNA-bd_dom_sf"/>
</dbReference>
<dbReference type="PANTHER" id="PTHR30146">
    <property type="entry name" value="LACI-RELATED TRANSCRIPTIONAL REPRESSOR"/>
    <property type="match status" value="1"/>
</dbReference>
<dbReference type="InterPro" id="IPR046335">
    <property type="entry name" value="LacI/GalR-like_sensor"/>
</dbReference>
<evidence type="ECO:0000256" key="1">
    <source>
        <dbReference type="ARBA" id="ARBA00023015"/>
    </source>
</evidence>
<dbReference type="SUPFAM" id="SSF47413">
    <property type="entry name" value="lambda repressor-like DNA-binding domains"/>
    <property type="match status" value="1"/>
</dbReference>
<dbReference type="Gene3D" id="3.40.50.2300">
    <property type="match status" value="1"/>
</dbReference>
<dbReference type="Pfam" id="PF00356">
    <property type="entry name" value="LacI"/>
    <property type="match status" value="1"/>
</dbReference>
<dbReference type="RefSeq" id="WP_130413452.1">
    <property type="nucleotide sequence ID" value="NZ_SGWX01000001.1"/>
</dbReference>
<dbReference type="InterPro" id="IPR028082">
    <property type="entry name" value="Peripla_BP_I"/>
</dbReference>
<sequence length="318" mass="33263">MPRGRYRERVKTPRVTIKDVAAAAGVSPATVSFVLNRTPGQTIPAPTQARVRAAAHDLGYTPHAVARALREGRSRIVLLHVGAITGGNSLESLVDGMRAELTAHGHTLLVQTGAGAIPPEVLDVVAPRAVIDLTRLTTDDGGDIVGTAGGLVAGLALHTRTQLHYLAQRGHQRIAMALPPGDDRLIAARLEYAMTAAAELGLDPPVPVTIDLGEPPEPRRTAVARLVSESAVTAVAGYDDVVAVAVLASLTHLGLRAPDDLAVIGFDEGAHGRLWSPSLTTVRIDAAAYGRRAARVAIGVDPGPWDHTPSQVIVRESA</sequence>
<accession>A0A4Q7M346</accession>
<dbReference type="CDD" id="cd01392">
    <property type="entry name" value="HTH_LacI"/>
    <property type="match status" value="1"/>
</dbReference>
<dbReference type="SMART" id="SM00354">
    <property type="entry name" value="HTH_LACI"/>
    <property type="match status" value="1"/>
</dbReference>
<dbReference type="PANTHER" id="PTHR30146:SF109">
    <property type="entry name" value="HTH-TYPE TRANSCRIPTIONAL REGULATOR GALS"/>
    <property type="match status" value="1"/>
</dbReference>
<reference evidence="5 6" key="1">
    <citation type="submission" date="2019-02" db="EMBL/GenBank/DDBJ databases">
        <title>Sequencing the genomes of 1000 actinobacteria strains.</title>
        <authorList>
            <person name="Klenk H.-P."/>
        </authorList>
    </citation>
    <scope>NUCLEOTIDE SEQUENCE [LARGE SCALE GENOMIC DNA]</scope>
    <source>
        <strain evidence="5 6">DSM 16932</strain>
    </source>
</reference>
<dbReference type="Pfam" id="PF13377">
    <property type="entry name" value="Peripla_BP_3"/>
    <property type="match status" value="1"/>
</dbReference>
<evidence type="ECO:0000313" key="6">
    <source>
        <dbReference type="Proteomes" id="UP000293852"/>
    </source>
</evidence>